<dbReference type="InterPro" id="IPR012677">
    <property type="entry name" value="Nucleotide-bd_a/b_plait_sf"/>
</dbReference>
<feature type="domain" description="RRM" evidence="4">
    <location>
        <begin position="272"/>
        <end position="353"/>
    </location>
</feature>
<dbReference type="PANTHER" id="PTHR10693:SF79">
    <property type="entry name" value="NUCLEAR TRANSPORT FACTOR 2 (NTF2) FAMILY PROTEIN"/>
    <property type="match status" value="1"/>
</dbReference>
<evidence type="ECO:0000256" key="2">
    <source>
        <dbReference type="PROSITE-ProRule" id="PRU00176"/>
    </source>
</evidence>
<reference evidence="6 7" key="1">
    <citation type="submission" date="2024-04" db="EMBL/GenBank/DDBJ databases">
        <title>Genome assembly C_amara_ONT_v2.</title>
        <authorList>
            <person name="Yant L."/>
            <person name="Moore C."/>
            <person name="Slenker M."/>
        </authorList>
    </citation>
    <scope>NUCLEOTIDE SEQUENCE [LARGE SCALE GENOMIC DNA]</scope>
    <source>
        <tissue evidence="6">Leaf</tissue>
    </source>
</reference>
<proteinExistence type="predicted"/>
<evidence type="ECO:0000256" key="3">
    <source>
        <dbReference type="SAM" id="MobiDB-lite"/>
    </source>
</evidence>
<dbReference type="InterPro" id="IPR018222">
    <property type="entry name" value="Nuclear_transport_factor_2_euk"/>
</dbReference>
<feature type="region of interest" description="Disordered" evidence="3">
    <location>
        <begin position="351"/>
        <end position="485"/>
    </location>
</feature>
<feature type="compositionally biased region" description="Low complexity" evidence="3">
    <location>
        <begin position="243"/>
        <end position="256"/>
    </location>
</feature>
<evidence type="ECO:0000313" key="7">
    <source>
        <dbReference type="Proteomes" id="UP001558713"/>
    </source>
</evidence>
<dbReference type="InterPro" id="IPR039539">
    <property type="entry name" value="Ras_GTPase_bind_prot"/>
</dbReference>
<evidence type="ECO:0000256" key="1">
    <source>
        <dbReference type="ARBA" id="ARBA00022884"/>
    </source>
</evidence>
<dbReference type="GO" id="GO:0005737">
    <property type="term" value="C:cytoplasm"/>
    <property type="evidence" value="ECO:0007669"/>
    <property type="project" value="UniProtKB-ARBA"/>
</dbReference>
<keyword evidence="1 2" id="KW-0694">RNA-binding</keyword>
<dbReference type="CDD" id="cd00590">
    <property type="entry name" value="RRM_SF"/>
    <property type="match status" value="1"/>
</dbReference>
<gene>
    <name evidence="6" type="ORF">V5N11_001653</name>
</gene>
<feature type="compositionally biased region" description="Basic and acidic residues" evidence="3">
    <location>
        <begin position="456"/>
        <end position="477"/>
    </location>
</feature>
<protein>
    <submittedName>
        <fullName evidence="6">Nuclear transport factor 2</fullName>
    </submittedName>
</protein>
<dbReference type="InterPro" id="IPR000504">
    <property type="entry name" value="RRM_dom"/>
</dbReference>
<dbReference type="CDD" id="cd00780">
    <property type="entry name" value="NTF2"/>
    <property type="match status" value="1"/>
</dbReference>
<dbReference type="AlphaFoldDB" id="A0ABD1BMR2"/>
<dbReference type="PROSITE" id="PS50102">
    <property type="entry name" value="RRM"/>
    <property type="match status" value="1"/>
</dbReference>
<evidence type="ECO:0000259" key="4">
    <source>
        <dbReference type="PROSITE" id="PS50102"/>
    </source>
</evidence>
<sequence>MATEEGVVSVAKEVSDSFVKQYYLILSQRTTEARRFYVDSSVVSRPGPDGTMISFNSVEAIDEQFLSGDYENTTFEVLSVDYQSSLETGIFIMVIGFFTGKDNIKRKFSQMFYLVHENPAYLVINDIFRYVDEESSTPKTLPVAESVPATEMVKPADASVENSVNAAEVTNVVAGATLDNGKKHSDEKAVTAKKPTAPVAETVAPQLDGAKRSYRDIARSLATNAAPFQAKFPVQKPKYTGQPSPAATPKAPASVSNFEKRKDQKIIDEPGTSIFVANLPMNAMPPQLFELFKEFGPIKENGIQVRSSSANNGVCFGFVAFESATSVQSVLQAAKKNPFMLADRKLRVKEKEVEYNGSKPSKPAGQTGGGSKSQNGSADGGDDSKVVRNRKNQNGGSADDEDGFIKVVRNRKNQNGGSADGEDGFIKVVRNRKNQNGGSADGGDEVKPIRNRRNNRRNDRRGDRNANGDNNDKKSSEGRGPNVQA</sequence>
<comment type="caution">
    <text evidence="6">The sequence shown here is derived from an EMBL/GenBank/DDBJ whole genome shotgun (WGS) entry which is preliminary data.</text>
</comment>
<evidence type="ECO:0000313" key="6">
    <source>
        <dbReference type="EMBL" id="KAL1218485.1"/>
    </source>
</evidence>
<dbReference type="Gene3D" id="3.10.450.50">
    <property type="match status" value="1"/>
</dbReference>
<organism evidence="6 7">
    <name type="scientific">Cardamine amara subsp. amara</name>
    <dbReference type="NCBI Taxonomy" id="228776"/>
    <lineage>
        <taxon>Eukaryota</taxon>
        <taxon>Viridiplantae</taxon>
        <taxon>Streptophyta</taxon>
        <taxon>Embryophyta</taxon>
        <taxon>Tracheophyta</taxon>
        <taxon>Spermatophyta</taxon>
        <taxon>Magnoliopsida</taxon>
        <taxon>eudicotyledons</taxon>
        <taxon>Gunneridae</taxon>
        <taxon>Pentapetalae</taxon>
        <taxon>rosids</taxon>
        <taxon>malvids</taxon>
        <taxon>Brassicales</taxon>
        <taxon>Brassicaceae</taxon>
        <taxon>Cardamineae</taxon>
        <taxon>Cardamine</taxon>
    </lineage>
</organism>
<dbReference type="EMBL" id="JBANAX010000211">
    <property type="protein sequence ID" value="KAL1218485.1"/>
    <property type="molecule type" value="Genomic_DNA"/>
</dbReference>
<feature type="domain" description="NTF2" evidence="5">
    <location>
        <begin position="14"/>
        <end position="130"/>
    </location>
</feature>
<dbReference type="Proteomes" id="UP001558713">
    <property type="component" value="Unassembled WGS sequence"/>
</dbReference>
<dbReference type="InterPro" id="IPR002075">
    <property type="entry name" value="NTF2_dom"/>
</dbReference>
<keyword evidence="7" id="KW-1185">Reference proteome</keyword>
<dbReference type="PROSITE" id="PS50177">
    <property type="entry name" value="NTF2_DOMAIN"/>
    <property type="match status" value="1"/>
</dbReference>
<evidence type="ECO:0000259" key="5">
    <source>
        <dbReference type="PROSITE" id="PS50177"/>
    </source>
</evidence>
<dbReference type="SUPFAM" id="SSF54928">
    <property type="entry name" value="RNA-binding domain, RBD"/>
    <property type="match status" value="1"/>
</dbReference>
<dbReference type="Pfam" id="PF00076">
    <property type="entry name" value="RRM_1"/>
    <property type="match status" value="1"/>
</dbReference>
<accession>A0ABD1BMR2</accession>
<dbReference type="InterPro" id="IPR032710">
    <property type="entry name" value="NTF2-like_dom_sf"/>
</dbReference>
<dbReference type="PANTHER" id="PTHR10693">
    <property type="entry name" value="RAS GTPASE-ACTIVATING PROTEIN-BINDING PROTEIN"/>
    <property type="match status" value="1"/>
</dbReference>
<dbReference type="Pfam" id="PF02136">
    <property type="entry name" value="NTF2"/>
    <property type="match status" value="1"/>
</dbReference>
<dbReference type="SUPFAM" id="SSF54427">
    <property type="entry name" value="NTF2-like"/>
    <property type="match status" value="1"/>
</dbReference>
<dbReference type="Gene3D" id="3.30.70.330">
    <property type="match status" value="1"/>
</dbReference>
<name>A0ABD1BMR2_CARAN</name>
<dbReference type="InterPro" id="IPR035979">
    <property type="entry name" value="RBD_domain_sf"/>
</dbReference>
<dbReference type="SMART" id="SM00360">
    <property type="entry name" value="RRM"/>
    <property type="match status" value="1"/>
</dbReference>
<dbReference type="GO" id="GO:0003723">
    <property type="term" value="F:RNA binding"/>
    <property type="evidence" value="ECO:0007669"/>
    <property type="project" value="UniProtKB-UniRule"/>
</dbReference>
<feature type="region of interest" description="Disordered" evidence="3">
    <location>
        <begin position="235"/>
        <end position="259"/>
    </location>
</feature>